<protein>
    <submittedName>
        <fullName evidence="1">Uncharacterized protein</fullName>
    </submittedName>
</protein>
<dbReference type="EMBL" id="BIFY01000102">
    <property type="protein sequence ID" value="GCE62042.1"/>
    <property type="molecule type" value="Genomic_DNA"/>
</dbReference>
<evidence type="ECO:0000313" key="1">
    <source>
        <dbReference type="EMBL" id="GCE62042.1"/>
    </source>
</evidence>
<accession>A0A402DII0</accession>
<dbReference type="Proteomes" id="UP000289660">
    <property type="component" value="Unassembled WGS sequence"/>
</dbReference>
<name>A0A402DII0_MICAE</name>
<reference evidence="2" key="1">
    <citation type="submission" date="2018-12" db="EMBL/GenBank/DDBJ databases">
        <title>Genome sequence of Microcystis aeruginosa NIES-4285.</title>
        <authorList>
            <person name="Tanabe Y."/>
        </authorList>
    </citation>
    <scope>NUCLEOTIDE SEQUENCE [LARGE SCALE GENOMIC DNA]</scope>
    <source>
        <strain evidence="2">NIES-4285</strain>
    </source>
</reference>
<sequence>MLETRLEVSLYLQNLLQLAASLSRVSPTTVESLSQTLLAIPPDGQGSRGGKSGLNSDGSPLQLCLTATPKYSHSRLLSDPGFVLADPKERFVASRQALADILELTASQQLASLCDRTLRWYLPEDAAGFAQFTSGVLWLGAGLDTPGCAMYVDARRNGNFQEAWDWAQQWLANILPNSSASGSAIAALRNYAYLQSIGIEGSNLNNARAKLYWRFLRPTRLDQMGLEIFKNPAFASFLTFVIRDSILQLSGIVPSLGFEISTGETHDAKIDVCGHCLAYSSSKWIELVNCCTQMYGLTNLPVSEALEENRSSVSYLGMGCDLSGALRVNLYLKATAQN</sequence>
<evidence type="ECO:0000313" key="2">
    <source>
        <dbReference type="Proteomes" id="UP000289660"/>
    </source>
</evidence>
<proteinExistence type="predicted"/>
<comment type="caution">
    <text evidence="1">The sequence shown here is derived from an EMBL/GenBank/DDBJ whole genome shotgun (WGS) entry which is preliminary data.</text>
</comment>
<gene>
    <name evidence="1" type="ORF">MiAbB_03986</name>
</gene>
<dbReference type="AlphaFoldDB" id="A0A402DII0"/>
<organism evidence="1 2">
    <name type="scientific">Microcystis aeruginosa NIES-4285</name>
    <dbReference type="NCBI Taxonomy" id="2497681"/>
    <lineage>
        <taxon>Bacteria</taxon>
        <taxon>Bacillati</taxon>
        <taxon>Cyanobacteriota</taxon>
        <taxon>Cyanophyceae</taxon>
        <taxon>Oscillatoriophycideae</taxon>
        <taxon>Chroococcales</taxon>
        <taxon>Microcystaceae</taxon>
        <taxon>Microcystis</taxon>
    </lineage>
</organism>